<organism evidence="2 3">
    <name type="scientific">Roseibium aggregatum</name>
    <dbReference type="NCBI Taxonomy" id="187304"/>
    <lineage>
        <taxon>Bacteria</taxon>
        <taxon>Pseudomonadati</taxon>
        <taxon>Pseudomonadota</taxon>
        <taxon>Alphaproteobacteria</taxon>
        <taxon>Hyphomicrobiales</taxon>
        <taxon>Stappiaceae</taxon>
        <taxon>Roseibium</taxon>
    </lineage>
</organism>
<name>A0A926P3H8_9HYPH</name>
<dbReference type="SUPFAM" id="SSF53474">
    <property type="entry name" value="alpha/beta-Hydrolases"/>
    <property type="match status" value="2"/>
</dbReference>
<dbReference type="AlphaFoldDB" id="A0A926P3H8"/>
<protein>
    <submittedName>
        <fullName evidence="2">Alpha/beta fold hydrolase</fullName>
    </submittedName>
</protein>
<dbReference type="PANTHER" id="PTHR43265:SF1">
    <property type="entry name" value="ESTERASE ESTD"/>
    <property type="match status" value="1"/>
</dbReference>
<dbReference type="InterPro" id="IPR000073">
    <property type="entry name" value="AB_hydrolase_1"/>
</dbReference>
<dbReference type="InterPro" id="IPR029058">
    <property type="entry name" value="AB_hydrolase_fold"/>
</dbReference>
<dbReference type="InterPro" id="IPR053145">
    <property type="entry name" value="AB_hydrolase_Est10"/>
</dbReference>
<keyword evidence="2" id="KW-0378">Hydrolase</keyword>
<dbReference type="Pfam" id="PF12697">
    <property type="entry name" value="Abhydrolase_6"/>
    <property type="match status" value="1"/>
</dbReference>
<evidence type="ECO:0000313" key="2">
    <source>
        <dbReference type="EMBL" id="MBD1548958.1"/>
    </source>
</evidence>
<dbReference type="PANTHER" id="PTHR43265">
    <property type="entry name" value="ESTERASE ESTD"/>
    <property type="match status" value="1"/>
</dbReference>
<dbReference type="Gene3D" id="3.40.50.1820">
    <property type="entry name" value="alpha/beta hydrolase"/>
    <property type="match status" value="2"/>
</dbReference>
<dbReference type="Proteomes" id="UP000598467">
    <property type="component" value="Unassembled WGS sequence"/>
</dbReference>
<accession>A0A926P3H8</accession>
<proteinExistence type="predicted"/>
<evidence type="ECO:0000259" key="1">
    <source>
        <dbReference type="Pfam" id="PF12697"/>
    </source>
</evidence>
<feature type="domain" description="AB hydrolase-1" evidence="1">
    <location>
        <begin position="312"/>
        <end position="560"/>
    </location>
</feature>
<evidence type="ECO:0000313" key="3">
    <source>
        <dbReference type="Proteomes" id="UP000598467"/>
    </source>
</evidence>
<sequence length="590" mass="63850">MPRSAALPVSLGEDFALYHAASGSTGYVFCGAWGYDELCSRKFLRRLAEDLADAGFPVLRADYPGTVNMRDPVPDTGLEGWIGTAVDAADRLKELSGCSRILYLGLGIGSAIAFLAAQRRKDVDGVVLAGPVASGRRYMREVQLHANVTNEGLGLALQGIHGDTGFSGFAMSEKLQADLKTINLDKLDLSTRPRCLVLTREGNENDNAFAGSLAEKGLKVQCETFEGYFALMAAPTTSVVPPKAIADIVSWSKTNFASASDADRPGVAASPQTVIVKGDGFVEQPVTFGPNGQFFGVLCRPETGDSTGATAVFLNTGYGHHIGWGRIWVRAARELARKGITSLRFDMANIGDSPQTDGLPDQVIYTKEAFNDVSVALDFLEREAPGPVFLVGRCSGAYVAFNEAVLDARVKGVMLINQLRLIWDPGEDVEAALRSGARPLDEYRRRAMRLETVKRVLTGKVDLIRAGGHIFSHVSDRLSRKLAPYLGPLTKLGRFRRACFSNFDAMARRGIPVHVVNCENDGSLDELARYFGADFSGLKAYPNVVQTIVPNADHNLTPEDAQQHLLSLLDQALLNARWNDGQAVRSQAAE</sequence>
<dbReference type="GO" id="GO:0052689">
    <property type="term" value="F:carboxylic ester hydrolase activity"/>
    <property type="evidence" value="ECO:0007669"/>
    <property type="project" value="TreeGrafter"/>
</dbReference>
<reference evidence="2" key="1">
    <citation type="submission" date="2020-05" db="EMBL/GenBank/DDBJ databases">
        <title>Identification of trans-AT polyketide cluster in two marine bacteria, producers of a novel glutaramide-containing polyketide sesbanimide D and analogs.</title>
        <authorList>
            <person name="Kacar D."/>
            <person name="Rodriguez P."/>
            <person name="Canedo L."/>
            <person name="Gonzalez E."/>
            <person name="Galan B."/>
            <person name="De La Calle F."/>
            <person name="Garcia J.L."/>
        </authorList>
    </citation>
    <scope>NUCLEOTIDE SEQUENCE</scope>
    <source>
        <strain evidence="2">PHM038</strain>
    </source>
</reference>
<dbReference type="RefSeq" id="WP_190293644.1">
    <property type="nucleotide sequence ID" value="NZ_JABFCZ010000028.1"/>
</dbReference>
<gene>
    <name evidence="2" type="ORF">HK439_22085</name>
</gene>
<comment type="caution">
    <text evidence="2">The sequence shown here is derived from an EMBL/GenBank/DDBJ whole genome shotgun (WGS) entry which is preliminary data.</text>
</comment>
<dbReference type="EMBL" id="JABFCZ010000028">
    <property type="protein sequence ID" value="MBD1548958.1"/>
    <property type="molecule type" value="Genomic_DNA"/>
</dbReference>